<dbReference type="EMBL" id="BMJW01000001">
    <property type="protein sequence ID" value="GGG96271.1"/>
    <property type="molecule type" value="Genomic_DNA"/>
</dbReference>
<dbReference type="PANTHER" id="PTHR36115">
    <property type="entry name" value="PROLINE-RICH ANTIGEN HOMOLOG-RELATED"/>
    <property type="match status" value="1"/>
</dbReference>
<dbReference type="Proteomes" id="UP000633278">
    <property type="component" value="Unassembled WGS sequence"/>
</dbReference>
<feature type="domain" description="RDD" evidence="6">
    <location>
        <begin position="1"/>
        <end position="62"/>
    </location>
</feature>
<reference evidence="7" key="1">
    <citation type="journal article" date="2014" name="Int. J. Syst. Evol. Microbiol.">
        <title>Complete genome sequence of Corynebacterium casei LMG S-19264T (=DSM 44701T), isolated from a smear-ripened cheese.</title>
        <authorList>
            <consortium name="US DOE Joint Genome Institute (JGI-PGF)"/>
            <person name="Walter F."/>
            <person name="Albersmeier A."/>
            <person name="Kalinowski J."/>
            <person name="Ruckert C."/>
        </authorList>
    </citation>
    <scope>NUCLEOTIDE SEQUENCE</scope>
    <source>
        <strain evidence="7">CGMCC 1.15763</strain>
    </source>
</reference>
<keyword evidence="8" id="KW-1185">Reference proteome</keyword>
<protein>
    <recommendedName>
        <fullName evidence="6">RDD domain-containing protein</fullName>
    </recommendedName>
</protein>
<evidence type="ECO:0000256" key="2">
    <source>
        <dbReference type="ARBA" id="ARBA00022475"/>
    </source>
</evidence>
<accession>A0A917HXE9</accession>
<evidence type="ECO:0000256" key="4">
    <source>
        <dbReference type="ARBA" id="ARBA00022989"/>
    </source>
</evidence>
<dbReference type="InterPro" id="IPR010432">
    <property type="entry name" value="RDD"/>
</dbReference>
<dbReference type="PANTHER" id="PTHR36115:SF4">
    <property type="entry name" value="MEMBRANE PROTEIN"/>
    <property type="match status" value="1"/>
</dbReference>
<dbReference type="GO" id="GO:0005886">
    <property type="term" value="C:plasma membrane"/>
    <property type="evidence" value="ECO:0007669"/>
    <property type="project" value="UniProtKB-SubCell"/>
</dbReference>
<dbReference type="InterPro" id="IPR051791">
    <property type="entry name" value="Pra-immunoreactive"/>
</dbReference>
<gene>
    <name evidence="7" type="ORF">GCM10011416_12530</name>
</gene>
<evidence type="ECO:0000313" key="8">
    <source>
        <dbReference type="Proteomes" id="UP000633278"/>
    </source>
</evidence>
<comment type="caution">
    <text evidence="7">The sequence shown here is derived from an EMBL/GenBank/DDBJ whole genome shotgun (WGS) entry which is preliminary data.</text>
</comment>
<sequence>MILLYYLYYLIFEFAFGQTIGKMITKTKVIDAKTQEKPSLSSVLIRTLARLIPIDFLSYFISSNGIHDRLSKTAVKKI</sequence>
<name>A0A917HXE9_9FLAO</name>
<evidence type="ECO:0000313" key="7">
    <source>
        <dbReference type="EMBL" id="GGG96271.1"/>
    </source>
</evidence>
<evidence type="ECO:0000259" key="6">
    <source>
        <dbReference type="Pfam" id="PF06271"/>
    </source>
</evidence>
<dbReference type="AlphaFoldDB" id="A0A917HXE9"/>
<keyword evidence="3" id="KW-0812">Transmembrane</keyword>
<comment type="subcellular location">
    <subcellularLocation>
        <location evidence="1">Cell membrane</location>
        <topology evidence="1">Multi-pass membrane protein</topology>
    </subcellularLocation>
</comment>
<proteinExistence type="predicted"/>
<keyword evidence="2" id="KW-1003">Cell membrane</keyword>
<keyword evidence="4" id="KW-1133">Transmembrane helix</keyword>
<reference evidence="7" key="2">
    <citation type="submission" date="2020-09" db="EMBL/GenBank/DDBJ databases">
        <authorList>
            <person name="Sun Q."/>
            <person name="Zhou Y."/>
        </authorList>
    </citation>
    <scope>NUCLEOTIDE SEQUENCE</scope>
    <source>
        <strain evidence="7">CGMCC 1.15763</strain>
    </source>
</reference>
<keyword evidence="5" id="KW-0472">Membrane</keyword>
<evidence type="ECO:0000256" key="3">
    <source>
        <dbReference type="ARBA" id="ARBA00022692"/>
    </source>
</evidence>
<evidence type="ECO:0000256" key="1">
    <source>
        <dbReference type="ARBA" id="ARBA00004651"/>
    </source>
</evidence>
<dbReference type="Pfam" id="PF06271">
    <property type="entry name" value="RDD"/>
    <property type="match status" value="1"/>
</dbReference>
<evidence type="ECO:0000256" key="5">
    <source>
        <dbReference type="ARBA" id="ARBA00023136"/>
    </source>
</evidence>
<organism evidence="7 8">
    <name type="scientific">Polaribacter pacificus</name>
    <dbReference type="NCBI Taxonomy" id="1775173"/>
    <lineage>
        <taxon>Bacteria</taxon>
        <taxon>Pseudomonadati</taxon>
        <taxon>Bacteroidota</taxon>
        <taxon>Flavobacteriia</taxon>
        <taxon>Flavobacteriales</taxon>
        <taxon>Flavobacteriaceae</taxon>
    </lineage>
</organism>